<name>A0A165MEA4_PELLU</name>
<dbReference type="RefSeq" id="WP_303680701.1">
    <property type="nucleotide sequence ID" value="NZ_LVWG01000009.1"/>
</dbReference>
<evidence type="ECO:0000313" key="2">
    <source>
        <dbReference type="Proteomes" id="UP000076481"/>
    </source>
</evidence>
<dbReference type="EMBL" id="LVWG01000009">
    <property type="protein sequence ID" value="KZK75145.1"/>
    <property type="molecule type" value="Genomic_DNA"/>
</dbReference>
<dbReference type="InterPro" id="IPR021730">
    <property type="entry name" value="YdbH"/>
</dbReference>
<comment type="caution">
    <text evidence="1">The sequence shown here is derived from an EMBL/GenBank/DDBJ whole genome shotgun (WGS) entry which is preliminary data.</text>
</comment>
<organism evidence="1 2">
    <name type="scientific">Pelodictyon luteolum</name>
    <dbReference type="NCBI Taxonomy" id="1100"/>
    <lineage>
        <taxon>Bacteria</taxon>
        <taxon>Pseudomonadati</taxon>
        <taxon>Chlorobiota</taxon>
        <taxon>Chlorobiia</taxon>
        <taxon>Chlorobiales</taxon>
        <taxon>Chlorobiaceae</taxon>
        <taxon>Chlorobium/Pelodictyon group</taxon>
        <taxon>Pelodictyon</taxon>
    </lineage>
</organism>
<reference evidence="1 2" key="1">
    <citation type="submission" date="2016-03" db="EMBL/GenBank/DDBJ databases">
        <title>Speciation and ecological success in dimly lit waters: horizontal gene transfer in a green sulfur bacteria bloom unveiled by metagenomic assembly.</title>
        <authorList>
            <person name="Llorens-Mares T."/>
            <person name="Liu Z."/>
            <person name="Allen L.Z."/>
            <person name="Rusch D.B."/>
            <person name="Craig M.T."/>
            <person name="Dupont C.L."/>
            <person name="Bryant D.A."/>
            <person name="Casamayor E.O."/>
        </authorList>
    </citation>
    <scope>NUCLEOTIDE SEQUENCE [LARGE SCALE GENOMIC DNA]</scope>
    <source>
        <strain evidence="1">CIII</strain>
    </source>
</reference>
<gene>
    <name evidence="1" type="ORF">A3K90_05335</name>
</gene>
<protein>
    <recommendedName>
        <fullName evidence="3">Dicarboxylate transport domain-containing protein</fullName>
    </recommendedName>
</protein>
<dbReference type="AlphaFoldDB" id="A0A165MEA4"/>
<evidence type="ECO:0000313" key="1">
    <source>
        <dbReference type="EMBL" id="KZK75145.1"/>
    </source>
</evidence>
<accession>A0A165MEA4</accession>
<dbReference type="Pfam" id="PF11739">
    <property type="entry name" value="YdbH-like"/>
    <property type="match status" value="3"/>
</dbReference>
<evidence type="ECO:0008006" key="3">
    <source>
        <dbReference type="Google" id="ProtNLM"/>
    </source>
</evidence>
<sequence>MKWLLRLIPLLLLLPLLLIAAAWVFFPQIAPALLRPVLEAPGRQIEITGLFRPGFNSIGCLALTAAVEVPPGPCSPDTTATLYKAALKRPQLHWNTDLSKLAATGKATITLRITADSLQFGPDSKAFSFSDTDPLAGVEMSISLNGLNAPTFTPLAASYVVDDAAMDAGGFKARGISFPFLAAANRGWAPEKADIRVRSLENESGPLPVTAIRATLIALPDTSNHCTLTLNNSSLELFGMRASTDTLAYNMLRNRAAFQLDIENADLLRLQGAKAGGRTKPFATGVLQGSIPIVYSDSVLSIEGARISASKPLAFHWYDRTMHEWLSIEPGKGPIIGNLKAQISVGGPEGIGLTSLSAGMLQGTLKAKTARTQAPSGRKPIIVRIEGVDALQTVKFHGAYKGALKGRIYGTLPLTLEKKGFAIHNGTLRSEGGGTISIRDPKTRIETSYRFTEPMANFTRYPTGALTLDFSMKELKRKAEGGELLLTHPAGRAMLWSDPASPDMVRLTNFSAGFFNSTLSITEARYDMLKGSGNSVLHFSSLPLQKLLDLQGTKKLYATGTLLGNIPVRMEKESIAIKNGGMRAEESGQIIYATTPEERAAANPGLRTTYEALTNFLYMQLTSSIDMAPDGESLLTVQLKGHNPEYQGGRPVEINLTIRQNLLDLMKSLSISSDIERSISEKALRREN</sequence>
<dbReference type="Proteomes" id="UP000076481">
    <property type="component" value="Unassembled WGS sequence"/>
</dbReference>
<proteinExistence type="predicted"/>